<name>A0A9D4W7X8_PEA</name>
<dbReference type="Gramene" id="Psat06G0278300-T1">
    <property type="protein sequence ID" value="KAI5396692.1"/>
    <property type="gene ID" value="KIW84_062783"/>
</dbReference>
<dbReference type="PANTHER" id="PTHR12472">
    <property type="entry name" value="RAB3-GAP REGULATORY DOMAIN"/>
    <property type="match status" value="1"/>
</dbReference>
<evidence type="ECO:0000313" key="2">
    <source>
        <dbReference type="EMBL" id="KAI5396692.1"/>
    </source>
</evidence>
<accession>A0A9D4W7X8</accession>
<dbReference type="Pfam" id="PF14655">
    <property type="entry name" value="RAB3GAP2_N"/>
    <property type="match status" value="2"/>
</dbReference>
<keyword evidence="3" id="KW-1185">Reference proteome</keyword>
<comment type="caution">
    <text evidence="2">The sequence shown here is derived from an EMBL/GenBank/DDBJ whole genome shotgun (WGS) entry which is preliminary data.</text>
</comment>
<dbReference type="AlphaFoldDB" id="A0A9D4W7X8"/>
<dbReference type="Proteomes" id="UP001058974">
    <property type="component" value="Chromosome 6"/>
</dbReference>
<organism evidence="2 3">
    <name type="scientific">Pisum sativum</name>
    <name type="common">Garden pea</name>
    <name type="synonym">Lathyrus oleraceus</name>
    <dbReference type="NCBI Taxonomy" id="3888"/>
    <lineage>
        <taxon>Eukaryota</taxon>
        <taxon>Viridiplantae</taxon>
        <taxon>Streptophyta</taxon>
        <taxon>Embryophyta</taxon>
        <taxon>Tracheophyta</taxon>
        <taxon>Spermatophyta</taxon>
        <taxon>Magnoliopsida</taxon>
        <taxon>eudicotyledons</taxon>
        <taxon>Gunneridae</taxon>
        <taxon>Pentapetalae</taxon>
        <taxon>rosids</taxon>
        <taxon>fabids</taxon>
        <taxon>Fabales</taxon>
        <taxon>Fabaceae</taxon>
        <taxon>Papilionoideae</taxon>
        <taxon>50 kb inversion clade</taxon>
        <taxon>NPAAA clade</taxon>
        <taxon>Hologalegina</taxon>
        <taxon>IRL clade</taxon>
        <taxon>Fabeae</taxon>
        <taxon>Lathyrus</taxon>
    </lineage>
</organism>
<reference evidence="2 3" key="1">
    <citation type="journal article" date="2022" name="Nat. Genet.">
        <title>Improved pea reference genome and pan-genome highlight genomic features and evolutionary characteristics.</title>
        <authorList>
            <person name="Yang T."/>
            <person name="Liu R."/>
            <person name="Luo Y."/>
            <person name="Hu S."/>
            <person name="Wang D."/>
            <person name="Wang C."/>
            <person name="Pandey M.K."/>
            <person name="Ge S."/>
            <person name="Xu Q."/>
            <person name="Li N."/>
            <person name="Li G."/>
            <person name="Huang Y."/>
            <person name="Saxena R.K."/>
            <person name="Ji Y."/>
            <person name="Li M."/>
            <person name="Yan X."/>
            <person name="He Y."/>
            <person name="Liu Y."/>
            <person name="Wang X."/>
            <person name="Xiang C."/>
            <person name="Varshney R.K."/>
            <person name="Ding H."/>
            <person name="Gao S."/>
            <person name="Zong X."/>
        </authorList>
    </citation>
    <scope>NUCLEOTIDE SEQUENCE [LARGE SCALE GENOMIC DNA]</scope>
    <source>
        <strain evidence="2 3">cv. Zhongwan 6</strain>
    </source>
</reference>
<dbReference type="InterPro" id="IPR026059">
    <property type="entry name" value="Rab3GAP2"/>
</dbReference>
<proteinExistence type="predicted"/>
<gene>
    <name evidence="2" type="ORF">KIW84_062783</name>
</gene>
<evidence type="ECO:0000259" key="1">
    <source>
        <dbReference type="Pfam" id="PF14655"/>
    </source>
</evidence>
<protein>
    <recommendedName>
        <fullName evidence="1">Rab3-GAP regulatory subunit N-terminal domain-containing protein</fullName>
    </recommendedName>
</protein>
<evidence type="ECO:0000313" key="3">
    <source>
        <dbReference type="Proteomes" id="UP001058974"/>
    </source>
</evidence>
<dbReference type="InterPro" id="IPR032839">
    <property type="entry name" value="RAB3GAP_N"/>
</dbReference>
<feature type="domain" description="Rab3-GAP regulatory subunit N-terminal" evidence="1">
    <location>
        <begin position="78"/>
        <end position="258"/>
    </location>
</feature>
<sequence length="269" mass="30188">MIYPGQVLKLRVRGTKKDLIQDSSSEDFCLIMPGVIARCDGSVVQNMLQKWFEEANPQFRNQKQKNQDSEFRNQKRILKILKLSEDKGRSLVGAILSKVVPATFSTIASFSNLIWRSENTSPQKSPKKSEVKPQPFARASPLTCIKDHPRKGEKLTLSPSGTLAAITDSLGRILLLDTQALVVVHLWKGYRDASCLFMEMLVNKDTASSSSTYYEPMKSDYCLCLAIHAPRKGMIEIWQMRTGPRLRTVTCAKGSKMLQPSCRFGVSNV</sequence>
<dbReference type="PANTHER" id="PTHR12472:SF0">
    <property type="entry name" value="RAB3 GTPASE-ACTIVATING PROTEIN NON-CATALYTIC SUBUNIT"/>
    <property type="match status" value="1"/>
</dbReference>
<feature type="domain" description="Rab3-GAP regulatory subunit N-terminal" evidence="1">
    <location>
        <begin position="1"/>
        <end position="72"/>
    </location>
</feature>
<dbReference type="EMBL" id="JAMSHJ010000006">
    <property type="protein sequence ID" value="KAI5396692.1"/>
    <property type="molecule type" value="Genomic_DNA"/>
</dbReference>